<organism evidence="2 3">
    <name type="scientific">Oligella urethralis</name>
    <dbReference type="NCBI Taxonomy" id="90245"/>
    <lineage>
        <taxon>Bacteria</taxon>
        <taxon>Pseudomonadati</taxon>
        <taxon>Pseudomonadota</taxon>
        <taxon>Betaproteobacteria</taxon>
        <taxon>Burkholderiales</taxon>
        <taxon>Alcaligenaceae</taxon>
        <taxon>Oligella</taxon>
    </lineage>
</organism>
<evidence type="ECO:0000313" key="3">
    <source>
        <dbReference type="Proteomes" id="UP000250242"/>
    </source>
</evidence>
<feature type="transmembrane region" description="Helical" evidence="1">
    <location>
        <begin position="45"/>
        <end position="67"/>
    </location>
</feature>
<keyword evidence="1" id="KW-0812">Transmembrane</keyword>
<dbReference type="Proteomes" id="UP000250242">
    <property type="component" value="Unassembled WGS sequence"/>
</dbReference>
<reference evidence="2 3" key="1">
    <citation type="submission" date="2018-06" db="EMBL/GenBank/DDBJ databases">
        <authorList>
            <consortium name="Pathogen Informatics"/>
            <person name="Doyle S."/>
        </authorList>
    </citation>
    <scope>NUCLEOTIDE SEQUENCE [LARGE SCALE GENOMIC DNA]</scope>
    <source>
        <strain evidence="2 3">NCTC11009</strain>
    </source>
</reference>
<evidence type="ECO:0000256" key="1">
    <source>
        <dbReference type="SAM" id="Phobius"/>
    </source>
</evidence>
<accession>A0A2X1UP33</accession>
<dbReference type="RefSeq" id="WP_258404698.1">
    <property type="nucleotide sequence ID" value="NZ_UATH01000001.1"/>
</dbReference>
<proteinExistence type="predicted"/>
<feature type="transmembrane region" description="Helical" evidence="1">
    <location>
        <begin position="16"/>
        <end position="33"/>
    </location>
</feature>
<gene>
    <name evidence="2" type="ORF">NCTC11009_02174</name>
</gene>
<dbReference type="AlphaFoldDB" id="A0A2X1UP33"/>
<dbReference type="EMBL" id="UATH01000001">
    <property type="protein sequence ID" value="SPY08932.1"/>
    <property type="molecule type" value="Genomic_DNA"/>
</dbReference>
<keyword evidence="1" id="KW-0472">Membrane</keyword>
<evidence type="ECO:0000313" key="2">
    <source>
        <dbReference type="EMBL" id="SPY08932.1"/>
    </source>
</evidence>
<protein>
    <submittedName>
        <fullName evidence="2">Uncharacterized protein</fullName>
    </submittedName>
</protein>
<sequence>MLSKLSGFSERTPQTYFLFVYALCAIPLFFIRGNVVEHIEQTSHIGFYLGLAVWCVALAMILWYYFLPDLSVIQLKKHGKVTTAEIIGDSHHAFSGLAPTAMETGQTYSEAHVRTNKPYGYLHVQFNNLSGTLVTHTFSMSVNYSSFSNLAQVIEEQNQDLQIERRVDRAIMPVWLNPKVKSPAFALANESGRVTSKHVMLGLCLLIITLLQMSIPLLYVAQTTQHLSDDVLTLFNTPTVWHWAPICNNVILWMFHSHGAVDKASNGVAADVMKLAGVKGVTESITWKATSYGDDVTYYRFDVSYENSAAHLHELSFKSTVSDSKEKELARMLQQRPISYLENNPEKIYFLDSYHGKFL</sequence>
<keyword evidence="1" id="KW-1133">Transmembrane helix</keyword>
<feature type="transmembrane region" description="Helical" evidence="1">
    <location>
        <begin position="199"/>
        <end position="221"/>
    </location>
</feature>
<name>A0A2X1UP33_9BURK</name>